<evidence type="ECO:0000313" key="4">
    <source>
        <dbReference type="EMBL" id="KAK4742939.1"/>
    </source>
</evidence>
<organism evidence="4 5">
    <name type="scientific">Trapa incisa</name>
    <dbReference type="NCBI Taxonomy" id="236973"/>
    <lineage>
        <taxon>Eukaryota</taxon>
        <taxon>Viridiplantae</taxon>
        <taxon>Streptophyta</taxon>
        <taxon>Embryophyta</taxon>
        <taxon>Tracheophyta</taxon>
        <taxon>Spermatophyta</taxon>
        <taxon>Magnoliopsida</taxon>
        <taxon>eudicotyledons</taxon>
        <taxon>Gunneridae</taxon>
        <taxon>Pentapetalae</taxon>
        <taxon>rosids</taxon>
        <taxon>malvids</taxon>
        <taxon>Myrtales</taxon>
        <taxon>Lythraceae</taxon>
        <taxon>Trapa</taxon>
    </lineage>
</organism>
<proteinExistence type="inferred from homology"/>
<dbReference type="Pfam" id="PF02458">
    <property type="entry name" value="Transferase"/>
    <property type="match status" value="1"/>
</dbReference>
<dbReference type="PANTHER" id="PTHR31623">
    <property type="entry name" value="F21J9.9"/>
    <property type="match status" value="1"/>
</dbReference>
<keyword evidence="2" id="KW-0808">Transferase</keyword>
<evidence type="ECO:0000256" key="3">
    <source>
        <dbReference type="ARBA" id="ARBA00023315"/>
    </source>
</evidence>
<dbReference type="GO" id="GO:0016746">
    <property type="term" value="F:acyltransferase activity"/>
    <property type="evidence" value="ECO:0007669"/>
    <property type="project" value="UniProtKB-KW"/>
</dbReference>
<comment type="caution">
    <text evidence="4">The sequence shown here is derived from an EMBL/GenBank/DDBJ whole genome shotgun (WGS) entry which is preliminary data.</text>
</comment>
<dbReference type="PANTHER" id="PTHR31623:SF110">
    <property type="entry name" value="VINORINE SYNTHASE-LIKE"/>
    <property type="match status" value="1"/>
</dbReference>
<protein>
    <submittedName>
        <fullName evidence="4">Uncharacterized protein</fullName>
    </submittedName>
</protein>
<keyword evidence="5" id="KW-1185">Reference proteome</keyword>
<dbReference type="InterPro" id="IPR023213">
    <property type="entry name" value="CAT-like_dom_sf"/>
</dbReference>
<name>A0AAN7GJP4_9MYRT</name>
<reference evidence="4 5" key="1">
    <citation type="journal article" date="2023" name="Hortic Res">
        <title>Pangenome of water caltrop reveals structural variations and asymmetric subgenome divergence after allopolyploidization.</title>
        <authorList>
            <person name="Zhang X."/>
            <person name="Chen Y."/>
            <person name="Wang L."/>
            <person name="Yuan Y."/>
            <person name="Fang M."/>
            <person name="Shi L."/>
            <person name="Lu R."/>
            <person name="Comes H.P."/>
            <person name="Ma Y."/>
            <person name="Chen Y."/>
            <person name="Huang G."/>
            <person name="Zhou Y."/>
            <person name="Zheng Z."/>
            <person name="Qiu Y."/>
        </authorList>
    </citation>
    <scope>NUCLEOTIDE SEQUENCE [LARGE SCALE GENOMIC DNA]</scope>
    <source>
        <tissue evidence="4">Roots</tissue>
    </source>
</reference>
<dbReference type="Gene3D" id="3.30.559.10">
    <property type="entry name" value="Chloramphenicol acetyltransferase-like domain"/>
    <property type="match status" value="2"/>
</dbReference>
<evidence type="ECO:0000256" key="2">
    <source>
        <dbReference type="ARBA" id="ARBA00022679"/>
    </source>
</evidence>
<comment type="similarity">
    <text evidence="1">Belongs to the plant acyltransferase family.</text>
</comment>
<gene>
    <name evidence="4" type="ORF">SAY87_000940</name>
</gene>
<evidence type="ECO:0000313" key="5">
    <source>
        <dbReference type="Proteomes" id="UP001345219"/>
    </source>
</evidence>
<accession>A0AAN7GJP4</accession>
<sequence length="474" mass="52804">MRVQKGGGKLKKNRQKRNHMDSIQVKLISREIIKPSSPTPDHLKTFPLSLIDQLYPHVYTRMVLFYSSDKKSTDDTALFISILKSGISKALSHFYPLAGTVRDNLYIECNDQGLSFSEARVMGCDLSGLLSRPRFELFDHLFPSQEGNFDPSNSGDFQIYVQVNSFPCGAVAIGISLLHKVIDGTLISQFLKKWASLTRDVDYHHLTNSATRVPASSVFPRRETLPSNAGAWAGKRSLDGEKLCVERFVFDARAIASLRDESKSDSVPNPSAVEVLSGFIWKYMMKASKATSGRNKSAVLAHLVNLRQKVDPPLPEDAVGNVVWKAISSHRSSSPENCQPELPVLVGSLRKSFSDMKKDYVGKLTGEGGISEVIRWLDAVDGEYSDADVEAYAFISFCRMGFNELDFGRGRPLWVSPGPLHNAPFDRGVFLLDARMGKERELEAWVCMEREKMAILKRDAEFLGFASLNPSISI</sequence>
<dbReference type="Proteomes" id="UP001345219">
    <property type="component" value="Chromosome 1"/>
</dbReference>
<dbReference type="EMBL" id="JAXIOK010000023">
    <property type="protein sequence ID" value="KAK4742939.1"/>
    <property type="molecule type" value="Genomic_DNA"/>
</dbReference>
<dbReference type="AlphaFoldDB" id="A0AAN7GJP4"/>
<evidence type="ECO:0000256" key="1">
    <source>
        <dbReference type="ARBA" id="ARBA00009861"/>
    </source>
</evidence>
<keyword evidence="3" id="KW-0012">Acyltransferase</keyword>